<evidence type="ECO:0000256" key="3">
    <source>
        <dbReference type="SAM" id="SignalP"/>
    </source>
</evidence>
<gene>
    <name evidence="4" type="ORF">Poly30_21750</name>
</gene>
<evidence type="ECO:0000256" key="1">
    <source>
        <dbReference type="SAM" id="Coils"/>
    </source>
</evidence>
<feature type="signal peptide" evidence="3">
    <location>
        <begin position="1"/>
        <end position="23"/>
    </location>
</feature>
<dbReference type="RefSeq" id="WP_145197038.1">
    <property type="nucleotide sequence ID" value="NZ_CP036434.1"/>
</dbReference>
<name>A0A518ERE3_9BACT</name>
<feature type="coiled-coil region" evidence="1">
    <location>
        <begin position="33"/>
        <end position="74"/>
    </location>
</feature>
<organism evidence="4 5">
    <name type="scientific">Saltatorellus ferox</name>
    <dbReference type="NCBI Taxonomy" id="2528018"/>
    <lineage>
        <taxon>Bacteria</taxon>
        <taxon>Pseudomonadati</taxon>
        <taxon>Planctomycetota</taxon>
        <taxon>Planctomycetia</taxon>
        <taxon>Planctomycetia incertae sedis</taxon>
        <taxon>Saltatorellus</taxon>
    </lineage>
</organism>
<proteinExistence type="predicted"/>
<reference evidence="4 5" key="1">
    <citation type="submission" date="2019-02" db="EMBL/GenBank/DDBJ databases">
        <title>Deep-cultivation of Planctomycetes and their phenomic and genomic characterization uncovers novel biology.</title>
        <authorList>
            <person name="Wiegand S."/>
            <person name="Jogler M."/>
            <person name="Boedeker C."/>
            <person name="Pinto D."/>
            <person name="Vollmers J."/>
            <person name="Rivas-Marin E."/>
            <person name="Kohn T."/>
            <person name="Peeters S.H."/>
            <person name="Heuer A."/>
            <person name="Rast P."/>
            <person name="Oberbeckmann S."/>
            <person name="Bunk B."/>
            <person name="Jeske O."/>
            <person name="Meyerdierks A."/>
            <person name="Storesund J.E."/>
            <person name="Kallscheuer N."/>
            <person name="Luecker S."/>
            <person name="Lage O.M."/>
            <person name="Pohl T."/>
            <person name="Merkel B.J."/>
            <person name="Hornburger P."/>
            <person name="Mueller R.-W."/>
            <person name="Bruemmer F."/>
            <person name="Labrenz M."/>
            <person name="Spormann A.M."/>
            <person name="Op den Camp H."/>
            <person name="Overmann J."/>
            <person name="Amann R."/>
            <person name="Jetten M.S.M."/>
            <person name="Mascher T."/>
            <person name="Medema M.H."/>
            <person name="Devos D.P."/>
            <person name="Kaster A.-K."/>
            <person name="Ovreas L."/>
            <person name="Rohde M."/>
            <person name="Galperin M.Y."/>
            <person name="Jogler C."/>
        </authorList>
    </citation>
    <scope>NUCLEOTIDE SEQUENCE [LARGE SCALE GENOMIC DNA]</scope>
    <source>
        <strain evidence="4 5">Poly30</strain>
    </source>
</reference>
<accession>A0A518ERE3</accession>
<evidence type="ECO:0000313" key="5">
    <source>
        <dbReference type="Proteomes" id="UP000320390"/>
    </source>
</evidence>
<feature type="compositionally biased region" description="Basic residues" evidence="2">
    <location>
        <begin position="117"/>
        <end position="126"/>
    </location>
</feature>
<sequence precursor="true">MISKSIAVTCALGALFTSNFATAPTSQVTDPQVVALQAEVEALTRKVESFEKFLTAQEKAGKELEAALTKSEAEGFTAGINPGSREILLKGLRAQAAAMQAGGGSSDDEQPEDKGSMRGRRRGSIK</sequence>
<feature type="region of interest" description="Disordered" evidence="2">
    <location>
        <begin position="98"/>
        <end position="126"/>
    </location>
</feature>
<evidence type="ECO:0000256" key="2">
    <source>
        <dbReference type="SAM" id="MobiDB-lite"/>
    </source>
</evidence>
<keyword evidence="5" id="KW-1185">Reference proteome</keyword>
<keyword evidence="3" id="KW-0732">Signal</keyword>
<dbReference type="EMBL" id="CP036434">
    <property type="protein sequence ID" value="QDV06660.1"/>
    <property type="molecule type" value="Genomic_DNA"/>
</dbReference>
<dbReference type="OrthoDB" id="10000174at2"/>
<dbReference type="AlphaFoldDB" id="A0A518ERE3"/>
<evidence type="ECO:0000313" key="4">
    <source>
        <dbReference type="EMBL" id="QDV06660.1"/>
    </source>
</evidence>
<keyword evidence="1" id="KW-0175">Coiled coil</keyword>
<feature type="chain" id="PRO_5021997806" evidence="3">
    <location>
        <begin position="24"/>
        <end position="126"/>
    </location>
</feature>
<protein>
    <submittedName>
        <fullName evidence="4">Uncharacterized protein</fullName>
    </submittedName>
</protein>
<dbReference type="Proteomes" id="UP000320390">
    <property type="component" value="Chromosome"/>
</dbReference>